<dbReference type="SUPFAM" id="SSF53756">
    <property type="entry name" value="UDP-Glycosyltransferase/glycogen phosphorylase"/>
    <property type="match status" value="1"/>
</dbReference>
<comment type="caution">
    <text evidence="1">The sequence shown here is derived from an EMBL/GenBank/DDBJ whole genome shotgun (WGS) entry which is preliminary data.</text>
</comment>
<reference evidence="1" key="1">
    <citation type="submission" date="2019-08" db="EMBL/GenBank/DDBJ databases">
        <authorList>
            <person name="Kucharzyk K."/>
            <person name="Murdoch R.W."/>
            <person name="Higgins S."/>
            <person name="Loffler F."/>
        </authorList>
    </citation>
    <scope>NUCLEOTIDE SEQUENCE</scope>
</reference>
<dbReference type="EMBL" id="VSSQ01098924">
    <property type="protein sequence ID" value="MPN41698.1"/>
    <property type="molecule type" value="Genomic_DNA"/>
</dbReference>
<name>A0A645HRM2_9ZZZZ</name>
<evidence type="ECO:0000313" key="1">
    <source>
        <dbReference type="EMBL" id="MPN41698.1"/>
    </source>
</evidence>
<proteinExistence type="predicted"/>
<accession>A0A645HRM2</accession>
<protein>
    <recommendedName>
        <fullName evidence="2">Glycosyl transferase family 1 domain-containing protein</fullName>
    </recommendedName>
</protein>
<dbReference type="AlphaFoldDB" id="A0A645HRM2"/>
<sequence length="50" mass="6072">MARYIEILMEDKEKYEYMKKRSVEIFEEKFTAEIYARNIEKIYAGVLGKC</sequence>
<organism evidence="1">
    <name type="scientific">bioreactor metagenome</name>
    <dbReference type="NCBI Taxonomy" id="1076179"/>
    <lineage>
        <taxon>unclassified sequences</taxon>
        <taxon>metagenomes</taxon>
        <taxon>ecological metagenomes</taxon>
    </lineage>
</organism>
<gene>
    <name evidence="1" type="ORF">SDC9_189253</name>
</gene>
<evidence type="ECO:0008006" key="2">
    <source>
        <dbReference type="Google" id="ProtNLM"/>
    </source>
</evidence>